<reference evidence="7" key="1">
    <citation type="submission" date="2018-05" db="EMBL/GenBank/DDBJ databases">
        <authorList>
            <person name="Lanie J.A."/>
            <person name="Ng W.-L."/>
            <person name="Kazmierczak K.M."/>
            <person name="Andrzejewski T.M."/>
            <person name="Davidsen T.M."/>
            <person name="Wayne K.J."/>
            <person name="Tettelin H."/>
            <person name="Glass J.I."/>
            <person name="Rusch D."/>
            <person name="Podicherti R."/>
            <person name="Tsui H.-C.T."/>
            <person name="Winkler M.E."/>
        </authorList>
    </citation>
    <scope>NUCLEOTIDE SEQUENCE</scope>
</reference>
<proteinExistence type="inferred from homology"/>
<evidence type="ECO:0000313" key="7">
    <source>
        <dbReference type="EMBL" id="SVB27204.1"/>
    </source>
</evidence>
<evidence type="ECO:0000256" key="2">
    <source>
        <dbReference type="ARBA" id="ARBA00022485"/>
    </source>
</evidence>
<evidence type="ECO:0000256" key="3">
    <source>
        <dbReference type="ARBA" id="ARBA00022723"/>
    </source>
</evidence>
<dbReference type="PANTHER" id="PTHR43578:SF3">
    <property type="entry name" value="NADH-QUINONE OXIDOREDUCTASE SUBUNIT F"/>
    <property type="match status" value="1"/>
</dbReference>
<keyword evidence="2" id="KW-0004">4Fe-4S</keyword>
<dbReference type="PANTHER" id="PTHR43578">
    <property type="entry name" value="NADH-QUINONE OXIDOREDUCTASE SUBUNIT F"/>
    <property type="match status" value="1"/>
</dbReference>
<evidence type="ECO:0000256" key="5">
    <source>
        <dbReference type="ARBA" id="ARBA00023014"/>
    </source>
</evidence>
<dbReference type="InterPro" id="IPR001949">
    <property type="entry name" value="NADH-UbQ_OxRdtase_51kDa_CS"/>
</dbReference>
<name>A0A382CMZ0_9ZZZZ</name>
<dbReference type="SUPFAM" id="SSF142984">
    <property type="entry name" value="Nqo1 middle domain-like"/>
    <property type="match status" value="1"/>
</dbReference>
<dbReference type="SUPFAM" id="SSF140490">
    <property type="entry name" value="Nqo1C-terminal domain-like"/>
    <property type="match status" value="1"/>
</dbReference>
<dbReference type="GO" id="GO:0008137">
    <property type="term" value="F:NADH dehydrogenase (ubiquinone) activity"/>
    <property type="evidence" value="ECO:0007669"/>
    <property type="project" value="InterPro"/>
</dbReference>
<dbReference type="GO" id="GO:0010181">
    <property type="term" value="F:FMN binding"/>
    <property type="evidence" value="ECO:0007669"/>
    <property type="project" value="InterPro"/>
</dbReference>
<dbReference type="SUPFAM" id="SSF142019">
    <property type="entry name" value="Nqo1 FMN-binding domain-like"/>
    <property type="match status" value="1"/>
</dbReference>
<evidence type="ECO:0000259" key="6">
    <source>
        <dbReference type="SMART" id="SM00928"/>
    </source>
</evidence>
<sequence>TGVKWGFLQGSIRPNKYVLVNCEEGDPGAYNDKGLLESDPHTVVEGTIIAGYATGSNYGYIFIRHGHEGPTRRAQNAIKQAYEQGMLGQNILGTGFSFDMEVAFTGDSYVAGEETALMEAIEGKRAMPRARPPFPAQSGVWENPSNINNVKTVSYVPEVVRHGGEWFSQIGYERSKGTAILCITGDVNFPGMYEVPFGLTLGQVVNEIAGGTASGRNVKLLQTGGPLGGVLSADSFEIMLDYEGMAAAGAILGSGGIIVGADDICAVDLARTLVAFCQFESCGKCFPCRLGMTHLVEMLERIATNNGRPEDLGLMISTGKTMAMGSLCGHGQLGFNPISSALKFFEEDFRVHLEEGRCPTGSCNGAFHRPTRTRPLATAEWYAKEEYVAP</sequence>
<dbReference type="Gene3D" id="3.40.50.11540">
    <property type="entry name" value="NADH-ubiquinone oxidoreductase 51kDa subunit"/>
    <property type="match status" value="1"/>
</dbReference>
<evidence type="ECO:0000256" key="1">
    <source>
        <dbReference type="ARBA" id="ARBA00007523"/>
    </source>
</evidence>
<dbReference type="SMART" id="SM00928">
    <property type="entry name" value="NADH_4Fe-4S"/>
    <property type="match status" value="1"/>
</dbReference>
<dbReference type="GO" id="GO:0051539">
    <property type="term" value="F:4 iron, 4 sulfur cluster binding"/>
    <property type="evidence" value="ECO:0007669"/>
    <property type="project" value="UniProtKB-KW"/>
</dbReference>
<protein>
    <recommendedName>
        <fullName evidence="6">NADH-ubiquinone oxidoreductase 51kDa subunit iron-sulphur binding domain-containing protein</fullName>
    </recommendedName>
</protein>
<keyword evidence="5" id="KW-0411">Iron-sulfur</keyword>
<organism evidence="7">
    <name type="scientific">marine metagenome</name>
    <dbReference type="NCBI Taxonomy" id="408172"/>
    <lineage>
        <taxon>unclassified sequences</taxon>
        <taxon>metagenomes</taxon>
        <taxon>ecological metagenomes</taxon>
    </lineage>
</organism>
<dbReference type="EMBL" id="UINC01035190">
    <property type="protein sequence ID" value="SVB27204.1"/>
    <property type="molecule type" value="Genomic_DNA"/>
</dbReference>
<dbReference type="Pfam" id="PF01512">
    <property type="entry name" value="Complex1_51K"/>
    <property type="match status" value="1"/>
</dbReference>
<dbReference type="Gene3D" id="1.20.1440.230">
    <property type="entry name" value="NADH-ubiquinone oxidoreductase 51kDa subunit, iron-sulphur binding domain"/>
    <property type="match status" value="1"/>
</dbReference>
<evidence type="ECO:0000256" key="4">
    <source>
        <dbReference type="ARBA" id="ARBA00023004"/>
    </source>
</evidence>
<dbReference type="Pfam" id="PF10531">
    <property type="entry name" value="SLBB"/>
    <property type="match status" value="1"/>
</dbReference>
<gene>
    <name evidence="7" type="ORF">METZ01_LOCUS180058</name>
</gene>
<dbReference type="InterPro" id="IPR037225">
    <property type="entry name" value="Nuo51_FMN-bd_sf"/>
</dbReference>
<dbReference type="AlphaFoldDB" id="A0A382CMZ0"/>
<accession>A0A382CMZ0</accession>
<dbReference type="InterPro" id="IPR019575">
    <property type="entry name" value="Nuop51_4Fe4S-bd"/>
</dbReference>
<comment type="similarity">
    <text evidence="1">Belongs to the complex I 51 kDa subunit family.</text>
</comment>
<dbReference type="InterPro" id="IPR037207">
    <property type="entry name" value="Nuop51_4Fe4S-bd_sf"/>
</dbReference>
<dbReference type="Gene3D" id="3.10.20.600">
    <property type="match status" value="1"/>
</dbReference>
<dbReference type="InterPro" id="IPR019554">
    <property type="entry name" value="Soluble_ligand-bd"/>
</dbReference>
<feature type="domain" description="NADH-ubiquinone oxidoreductase 51kDa subunit iron-sulphur binding" evidence="6">
    <location>
        <begin position="267"/>
        <end position="312"/>
    </location>
</feature>
<dbReference type="Pfam" id="PF10589">
    <property type="entry name" value="NADH_4Fe-4S"/>
    <property type="match status" value="1"/>
</dbReference>
<dbReference type="InterPro" id="IPR011538">
    <property type="entry name" value="Nuo51_FMN-bd"/>
</dbReference>
<dbReference type="PROSITE" id="PS00645">
    <property type="entry name" value="COMPLEX1_51K_2"/>
    <property type="match status" value="1"/>
</dbReference>
<keyword evidence="3" id="KW-0479">Metal-binding</keyword>
<dbReference type="GO" id="GO:0046872">
    <property type="term" value="F:metal ion binding"/>
    <property type="evidence" value="ECO:0007669"/>
    <property type="project" value="UniProtKB-KW"/>
</dbReference>
<keyword evidence="4" id="KW-0408">Iron</keyword>
<feature type="non-terminal residue" evidence="7">
    <location>
        <position position="1"/>
    </location>
</feature>